<evidence type="ECO:0000256" key="1">
    <source>
        <dbReference type="ARBA" id="ARBA00009381"/>
    </source>
</evidence>
<evidence type="ECO:0000313" key="4">
    <source>
        <dbReference type="Proteomes" id="UP000474957"/>
    </source>
</evidence>
<accession>A0A6L5Z5J7</accession>
<sequence>MAGQDIGQGGIRHAPFDGTATARRRRRADRAGLGSGGGAARADLRRRAERGGAGAGPHGCRRQPAGDGSPKRAGTLLKNPDFARTLRLIAAEGSAPSYHGVRAGDIVAAVKPETNPGIPALQDMAECKAKQRDPVCVEYRSHEGHDLDDHHD</sequence>
<evidence type="ECO:0000256" key="2">
    <source>
        <dbReference type="SAM" id="MobiDB-lite"/>
    </source>
</evidence>
<dbReference type="InterPro" id="IPR029055">
    <property type="entry name" value="Ntn_hydrolases_N"/>
</dbReference>
<comment type="similarity">
    <text evidence="1">Belongs to the gamma-glutamyltransferase family.</text>
</comment>
<proteinExistence type="inferred from homology"/>
<name>A0A6L5Z5J7_9RHOB</name>
<feature type="compositionally biased region" description="Gly residues" evidence="2">
    <location>
        <begin position="1"/>
        <end position="10"/>
    </location>
</feature>
<feature type="region of interest" description="Disordered" evidence="2">
    <location>
        <begin position="1"/>
        <end position="78"/>
    </location>
</feature>
<reference evidence="3 4" key="1">
    <citation type="submission" date="2019-10" db="EMBL/GenBank/DDBJ databases">
        <title>Cognatihalovulum marinum gen. nov. sp. nov., a new member of the family Rhodobacteraceae isolated from deep seawater of the Northwest Indian Ocean.</title>
        <authorList>
            <person name="Ruan C."/>
            <person name="Wang J."/>
            <person name="Zheng X."/>
            <person name="Song L."/>
            <person name="Zhu Y."/>
            <person name="Huang Y."/>
            <person name="Lu Z."/>
            <person name="Du W."/>
            <person name="Huang L."/>
            <person name="Dai X."/>
        </authorList>
    </citation>
    <scope>NUCLEOTIDE SEQUENCE [LARGE SCALE GENOMIC DNA]</scope>
    <source>
        <strain evidence="3 4">2CG4</strain>
    </source>
</reference>
<dbReference type="InterPro" id="IPR051792">
    <property type="entry name" value="GGT_bact"/>
</dbReference>
<dbReference type="PANTHER" id="PTHR43199">
    <property type="entry name" value="GLUTATHIONE HYDROLASE"/>
    <property type="match status" value="1"/>
</dbReference>
<dbReference type="AlphaFoldDB" id="A0A6L5Z5J7"/>
<comment type="caution">
    <text evidence="3">The sequence shown here is derived from an EMBL/GenBank/DDBJ whole genome shotgun (WGS) entry which is preliminary data.</text>
</comment>
<dbReference type="SUPFAM" id="SSF56235">
    <property type="entry name" value="N-terminal nucleophile aminohydrolases (Ntn hydrolases)"/>
    <property type="match status" value="1"/>
</dbReference>
<evidence type="ECO:0000313" key="3">
    <source>
        <dbReference type="EMBL" id="MSU91360.1"/>
    </source>
</evidence>
<protein>
    <submittedName>
        <fullName evidence="3">Uncharacterized protein</fullName>
    </submittedName>
</protein>
<keyword evidence="4" id="KW-1185">Reference proteome</keyword>
<dbReference type="Pfam" id="PF01019">
    <property type="entry name" value="G_glu_transpept"/>
    <property type="match status" value="1"/>
</dbReference>
<gene>
    <name evidence="3" type="ORF">GE300_17405</name>
</gene>
<dbReference type="PANTHER" id="PTHR43199:SF1">
    <property type="entry name" value="GLUTATHIONE HYDROLASE PROENZYME"/>
    <property type="match status" value="1"/>
</dbReference>
<organism evidence="3 4">
    <name type="scientific">Halovulum marinum</name>
    <dbReference type="NCBI Taxonomy" id="2662447"/>
    <lineage>
        <taxon>Bacteria</taxon>
        <taxon>Pseudomonadati</taxon>
        <taxon>Pseudomonadota</taxon>
        <taxon>Alphaproteobacteria</taxon>
        <taxon>Rhodobacterales</taxon>
        <taxon>Paracoccaceae</taxon>
        <taxon>Halovulum</taxon>
    </lineage>
</organism>
<dbReference type="EMBL" id="WIND01000018">
    <property type="protein sequence ID" value="MSU91360.1"/>
    <property type="molecule type" value="Genomic_DNA"/>
</dbReference>
<dbReference type="Proteomes" id="UP000474957">
    <property type="component" value="Unassembled WGS sequence"/>
</dbReference>